<dbReference type="PANTHER" id="PTHR20855:SF3">
    <property type="entry name" value="LD03007P"/>
    <property type="match status" value="1"/>
</dbReference>
<dbReference type="Proteomes" id="UP001321786">
    <property type="component" value="Chromosome"/>
</dbReference>
<feature type="transmembrane region" description="Helical" evidence="8">
    <location>
        <begin position="129"/>
        <end position="150"/>
    </location>
</feature>
<gene>
    <name evidence="9" type="ORF">HLPR_01270</name>
</gene>
<evidence type="ECO:0000256" key="2">
    <source>
        <dbReference type="ARBA" id="ARBA00008488"/>
    </source>
</evidence>
<evidence type="ECO:0000256" key="5">
    <source>
        <dbReference type="ARBA" id="ARBA00022989"/>
    </source>
</evidence>
<evidence type="ECO:0000256" key="7">
    <source>
        <dbReference type="PIRSR" id="PIRSR604254-1"/>
    </source>
</evidence>
<feature type="binding site" evidence="7">
    <location>
        <position position="190"/>
    </location>
    <ligand>
        <name>Zn(2+)</name>
        <dbReference type="ChEBI" id="CHEBI:29105"/>
    </ligand>
</feature>
<feature type="transmembrane region" description="Helical" evidence="8">
    <location>
        <begin position="12"/>
        <end position="29"/>
    </location>
</feature>
<name>A0AAU9DZX6_9FIRM</name>
<dbReference type="RefSeq" id="WP_338536164.1">
    <property type="nucleotide sequence ID" value="NZ_AP028654.1"/>
</dbReference>
<keyword evidence="5 8" id="KW-1133">Transmembrane helix</keyword>
<dbReference type="PANTHER" id="PTHR20855">
    <property type="entry name" value="ADIPOR/PROGESTIN RECEPTOR-RELATED"/>
    <property type="match status" value="1"/>
</dbReference>
<keyword evidence="7" id="KW-0479">Metal-binding</keyword>
<evidence type="ECO:0000256" key="6">
    <source>
        <dbReference type="ARBA" id="ARBA00023136"/>
    </source>
</evidence>
<evidence type="ECO:0000313" key="10">
    <source>
        <dbReference type="Proteomes" id="UP001321786"/>
    </source>
</evidence>
<dbReference type="GO" id="GO:0140911">
    <property type="term" value="F:pore-forming activity"/>
    <property type="evidence" value="ECO:0007669"/>
    <property type="project" value="InterPro"/>
</dbReference>
<organism evidence="9 10">
    <name type="scientific">Helicovermis profundi</name>
    <dbReference type="NCBI Taxonomy" id="3065157"/>
    <lineage>
        <taxon>Bacteria</taxon>
        <taxon>Bacillati</taxon>
        <taxon>Bacillota</taxon>
        <taxon>Clostridia</taxon>
        <taxon>Helicovermis</taxon>
    </lineage>
</organism>
<dbReference type="InterPro" id="IPR004254">
    <property type="entry name" value="AdipoR/HlyIII-related"/>
</dbReference>
<dbReference type="NCBIfam" id="TIGR01065">
    <property type="entry name" value="hlyIII"/>
    <property type="match status" value="1"/>
</dbReference>
<evidence type="ECO:0000313" key="9">
    <source>
        <dbReference type="EMBL" id="BEP27796.1"/>
    </source>
</evidence>
<evidence type="ECO:0000256" key="3">
    <source>
        <dbReference type="ARBA" id="ARBA00022475"/>
    </source>
</evidence>
<feature type="binding site" evidence="7">
    <location>
        <position position="61"/>
    </location>
    <ligand>
        <name>Zn(2+)</name>
        <dbReference type="ChEBI" id="CHEBI:29105"/>
    </ligand>
</feature>
<comment type="similarity">
    <text evidence="2">Belongs to the UPF0073 (Hly-III) family.</text>
</comment>
<feature type="transmembrane region" description="Helical" evidence="8">
    <location>
        <begin position="157"/>
        <end position="177"/>
    </location>
</feature>
<protein>
    <submittedName>
        <fullName evidence="9">Hemolysin III family protein</fullName>
    </submittedName>
</protein>
<evidence type="ECO:0000256" key="8">
    <source>
        <dbReference type="SAM" id="Phobius"/>
    </source>
</evidence>
<feature type="transmembrane region" description="Helical" evidence="8">
    <location>
        <begin position="192"/>
        <end position="213"/>
    </location>
</feature>
<feature type="binding site" evidence="7">
    <location>
        <position position="194"/>
    </location>
    <ligand>
        <name>Zn(2+)</name>
        <dbReference type="ChEBI" id="CHEBI:29105"/>
    </ligand>
</feature>
<dbReference type="Pfam" id="PF03006">
    <property type="entry name" value="HlyIII"/>
    <property type="match status" value="1"/>
</dbReference>
<feature type="transmembrane region" description="Helical" evidence="8">
    <location>
        <begin position="41"/>
        <end position="63"/>
    </location>
</feature>
<proteinExistence type="inferred from homology"/>
<comment type="subcellular location">
    <subcellularLocation>
        <location evidence="1">Cell membrane</location>
        <topology evidence="1">Multi-pass membrane protein</topology>
    </subcellularLocation>
</comment>
<keyword evidence="10" id="KW-1185">Reference proteome</keyword>
<keyword evidence="7" id="KW-0862">Zinc</keyword>
<feature type="transmembrane region" description="Helical" evidence="8">
    <location>
        <begin position="79"/>
        <end position="97"/>
    </location>
</feature>
<keyword evidence="4 8" id="KW-0812">Transmembrane</keyword>
<sequence length="214" mass="23927">MSTIKEPVNTITHLIGAILSLIALGLMLFKSITNGSSIEIISSIIFGLSLIALYTASTIYHWIKCSKKTNLLLKKLDHSMIYVLIAGSYTPISLLAIKGKLGFYVLLAIWTLAILGIITKLFWINAPRWIYTSFYLGLGWLAVFFIMPIVETVHMTGFLLLLGGGLSYSIGAVIYAIKSDKFKFSVFGFHEIFHLFILFGSFLHYMLVSQFLLV</sequence>
<evidence type="ECO:0000256" key="4">
    <source>
        <dbReference type="ARBA" id="ARBA00022692"/>
    </source>
</evidence>
<evidence type="ECO:0000256" key="1">
    <source>
        <dbReference type="ARBA" id="ARBA00004651"/>
    </source>
</evidence>
<dbReference type="AlphaFoldDB" id="A0AAU9DZX6"/>
<feature type="transmembrane region" description="Helical" evidence="8">
    <location>
        <begin position="104"/>
        <end position="123"/>
    </location>
</feature>
<accession>A0AAU9DZX6</accession>
<reference evidence="9 10" key="1">
    <citation type="submission" date="2023-08" db="EMBL/GenBank/DDBJ databases">
        <title>Helicovermis profunda gen. nov., sp. nov., a novel mesophilic, fermentative bacterium within the Bacillota from a deep-sea hydrothermal vent chimney.</title>
        <authorList>
            <person name="Miyazaki U."/>
            <person name="Mizutani D."/>
            <person name="Hashimoto Y."/>
            <person name="Tame A."/>
            <person name="Sawayama S."/>
            <person name="Miyazaki J."/>
            <person name="Takai K."/>
            <person name="Nakagawa S."/>
        </authorList>
    </citation>
    <scope>NUCLEOTIDE SEQUENCE [LARGE SCALE GENOMIC DNA]</scope>
    <source>
        <strain evidence="9 10">S502</strain>
    </source>
</reference>
<dbReference type="EMBL" id="AP028654">
    <property type="protein sequence ID" value="BEP27796.1"/>
    <property type="molecule type" value="Genomic_DNA"/>
</dbReference>
<keyword evidence="6 8" id="KW-0472">Membrane</keyword>
<keyword evidence="3" id="KW-1003">Cell membrane</keyword>
<dbReference type="GO" id="GO:0005886">
    <property type="term" value="C:plasma membrane"/>
    <property type="evidence" value="ECO:0007669"/>
    <property type="project" value="UniProtKB-SubCell"/>
</dbReference>
<dbReference type="InterPro" id="IPR005744">
    <property type="entry name" value="Hy-lIII"/>
</dbReference>
<dbReference type="GO" id="GO:0046872">
    <property type="term" value="F:metal ion binding"/>
    <property type="evidence" value="ECO:0007669"/>
    <property type="project" value="UniProtKB-KW"/>
</dbReference>
<dbReference type="KEGG" id="hprf:HLPR_01270"/>